<reference evidence="1" key="1">
    <citation type="submission" date="2018-06" db="EMBL/GenBank/DDBJ databases">
        <authorList>
            <person name="Zhirakovskaya E."/>
        </authorList>
    </citation>
    <scope>NUCLEOTIDE SEQUENCE</scope>
</reference>
<organism evidence="1">
    <name type="scientific">hydrothermal vent metagenome</name>
    <dbReference type="NCBI Taxonomy" id="652676"/>
    <lineage>
        <taxon>unclassified sequences</taxon>
        <taxon>metagenomes</taxon>
        <taxon>ecological metagenomes</taxon>
    </lineage>
</organism>
<accession>A0A3B1DHF5</accession>
<dbReference type="AlphaFoldDB" id="A0A3B1DHF5"/>
<keyword evidence="1" id="KW-0436">Ligase</keyword>
<gene>
    <name evidence="1" type="ORF">MNBD_PLANCTO02-2972</name>
</gene>
<evidence type="ECO:0000313" key="1">
    <source>
        <dbReference type="EMBL" id="VAX40142.1"/>
    </source>
</evidence>
<name>A0A3B1DHF5_9ZZZZ</name>
<protein>
    <submittedName>
        <fullName evidence="1">Acetyl-coenzyme A carboxyl transferase alpha chain</fullName>
        <ecNumber evidence="1">6.4.1.2</ecNumber>
    </submittedName>
</protein>
<proteinExistence type="predicted"/>
<keyword evidence="1" id="KW-0808">Transferase</keyword>
<dbReference type="GO" id="GO:0016740">
    <property type="term" value="F:transferase activity"/>
    <property type="evidence" value="ECO:0007669"/>
    <property type="project" value="UniProtKB-KW"/>
</dbReference>
<sequence length="27" mass="3187">MPTDELVNRRYEKFRKIGVFEETAAGE</sequence>
<dbReference type="EMBL" id="UOGL01000403">
    <property type="protein sequence ID" value="VAX40142.1"/>
    <property type="molecule type" value="Genomic_DNA"/>
</dbReference>
<dbReference type="EC" id="6.4.1.2" evidence="1"/>
<dbReference type="GO" id="GO:0003989">
    <property type="term" value="F:acetyl-CoA carboxylase activity"/>
    <property type="evidence" value="ECO:0007669"/>
    <property type="project" value="UniProtKB-EC"/>
</dbReference>